<feature type="transmembrane region" description="Helical" evidence="6">
    <location>
        <begin position="104"/>
        <end position="130"/>
    </location>
</feature>
<evidence type="ECO:0000256" key="5">
    <source>
        <dbReference type="ARBA" id="ARBA00023136"/>
    </source>
</evidence>
<dbReference type="RefSeq" id="WP_021731464.1">
    <property type="nucleotide sequence ID" value="NZ_AVAI01000119.1"/>
</dbReference>
<dbReference type="GeneID" id="79807299"/>
<feature type="transmembrane region" description="Helical" evidence="6">
    <location>
        <begin position="228"/>
        <end position="247"/>
    </location>
</feature>
<feature type="transmembrane region" description="Helical" evidence="6">
    <location>
        <begin position="313"/>
        <end position="342"/>
    </location>
</feature>
<feature type="transmembrane region" description="Helical" evidence="6">
    <location>
        <begin position="150"/>
        <end position="174"/>
    </location>
</feature>
<evidence type="ECO:0000313" key="10">
    <source>
        <dbReference type="Proteomes" id="UP000277896"/>
    </source>
</evidence>
<keyword evidence="2" id="KW-0813">Transport</keyword>
<keyword evidence="4 6" id="KW-1133">Transmembrane helix</keyword>
<dbReference type="EMBL" id="BDOR01000001">
    <property type="protein sequence ID" value="GBF00751.1"/>
    <property type="molecule type" value="Genomic_DNA"/>
</dbReference>
<keyword evidence="3 6" id="KW-0812">Transmembrane</keyword>
<organism evidence="7 10">
    <name type="scientific">Lactiplantibacillus paraplantarum</name>
    <dbReference type="NCBI Taxonomy" id="60520"/>
    <lineage>
        <taxon>Bacteria</taxon>
        <taxon>Bacillati</taxon>
        <taxon>Bacillota</taxon>
        <taxon>Bacilli</taxon>
        <taxon>Lactobacillales</taxon>
        <taxon>Lactobacillaceae</taxon>
        <taxon>Lactiplantibacillus</taxon>
    </lineage>
</organism>
<evidence type="ECO:0000256" key="3">
    <source>
        <dbReference type="ARBA" id="ARBA00022692"/>
    </source>
</evidence>
<feature type="transmembrane region" description="Helical" evidence="6">
    <location>
        <begin position="390"/>
        <end position="407"/>
    </location>
</feature>
<feature type="transmembrane region" description="Helical" evidence="6">
    <location>
        <begin position="268"/>
        <end position="293"/>
    </location>
</feature>
<reference evidence="7 10" key="2">
    <citation type="submission" date="2018-10" db="EMBL/GenBank/DDBJ databases">
        <title>Genome seuquencing of Lactobacillus species.</title>
        <authorList>
            <person name="Baek C."/>
            <person name="Yi H."/>
        </authorList>
    </citation>
    <scope>NUCLEOTIDE SEQUENCE [LARGE SCALE GENOMIC DNA]</scope>
    <source>
        <strain evidence="7 10">DSM 10667</strain>
    </source>
</reference>
<evidence type="ECO:0000256" key="2">
    <source>
        <dbReference type="ARBA" id="ARBA00022448"/>
    </source>
</evidence>
<feature type="transmembrane region" description="Helical" evidence="6">
    <location>
        <begin position="61"/>
        <end position="83"/>
    </location>
</feature>
<reference evidence="8 9" key="1">
    <citation type="submission" date="2017-04" db="EMBL/GenBank/DDBJ databases">
        <title>In vitro and in silico characterization of Lactobacillus paraplantarum D2-1, a starter culture for soymilk fermentation.</title>
        <authorList>
            <person name="Endo A."/>
            <person name="Sasaki F."/>
            <person name="Maeno S."/>
            <person name="Kanesaki Y."/>
            <person name="Kubota E."/>
            <person name="Torres G.A."/>
            <person name="Tomita S."/>
            <person name="Nakagawa J."/>
        </authorList>
    </citation>
    <scope>NUCLEOTIDE SEQUENCE [LARGE SCALE GENOMIC DNA]</scope>
    <source>
        <strain evidence="8 9">D2-1</strain>
    </source>
</reference>
<dbReference type="PIRSF" id="PIRSF006060">
    <property type="entry name" value="AA_transporter"/>
    <property type="match status" value="1"/>
</dbReference>
<evidence type="ECO:0000256" key="4">
    <source>
        <dbReference type="ARBA" id="ARBA00022989"/>
    </source>
</evidence>
<dbReference type="GO" id="GO:0016020">
    <property type="term" value="C:membrane"/>
    <property type="evidence" value="ECO:0007669"/>
    <property type="project" value="UniProtKB-SubCell"/>
</dbReference>
<feature type="transmembrane region" description="Helical" evidence="6">
    <location>
        <begin position="33"/>
        <end position="55"/>
    </location>
</feature>
<dbReference type="KEGG" id="lpx:ASU28_07170"/>
<dbReference type="InterPro" id="IPR002293">
    <property type="entry name" value="AA/rel_permease1"/>
</dbReference>
<dbReference type="eggNOG" id="COG0531">
    <property type="taxonomic scope" value="Bacteria"/>
</dbReference>
<keyword evidence="5 6" id="KW-0472">Membrane</keyword>
<feature type="transmembrane region" description="Helical" evidence="6">
    <location>
        <begin position="363"/>
        <end position="384"/>
    </location>
</feature>
<feature type="transmembrane region" description="Helical" evidence="6">
    <location>
        <begin position="449"/>
        <end position="467"/>
    </location>
</feature>
<comment type="subcellular location">
    <subcellularLocation>
        <location evidence="1">Membrane</location>
        <topology evidence="1">Multi-pass membrane protein</topology>
    </subcellularLocation>
</comment>
<proteinExistence type="predicted"/>
<keyword evidence="9" id="KW-1185">Reference proteome</keyword>
<gene>
    <name evidence="7" type="ORF">LP667_07140</name>
    <name evidence="8" type="ORF">LPPLD21_00253</name>
</gene>
<evidence type="ECO:0000313" key="7">
    <source>
        <dbReference type="EMBL" id="AYJ38601.1"/>
    </source>
</evidence>
<dbReference type="Proteomes" id="UP000277896">
    <property type="component" value="Chromosome"/>
</dbReference>
<evidence type="ECO:0000313" key="9">
    <source>
        <dbReference type="Proteomes" id="UP000236162"/>
    </source>
</evidence>
<dbReference type="PANTHER" id="PTHR43243">
    <property type="entry name" value="INNER MEMBRANE TRANSPORTER YGJI-RELATED"/>
    <property type="match status" value="1"/>
</dbReference>
<dbReference type="PANTHER" id="PTHR43243:SF4">
    <property type="entry name" value="CATIONIC AMINO ACID TRANSPORTER 4"/>
    <property type="match status" value="1"/>
</dbReference>
<dbReference type="GO" id="GO:0015171">
    <property type="term" value="F:amino acid transmembrane transporter activity"/>
    <property type="evidence" value="ECO:0007669"/>
    <property type="project" value="TreeGrafter"/>
</dbReference>
<dbReference type="Proteomes" id="UP000236162">
    <property type="component" value="Unassembled WGS sequence"/>
</dbReference>
<protein>
    <submittedName>
        <fullName evidence="7">Amino acid permease</fullName>
    </submittedName>
</protein>
<dbReference type="Pfam" id="PF13520">
    <property type="entry name" value="AA_permease_2"/>
    <property type="match status" value="1"/>
</dbReference>
<dbReference type="AlphaFoldDB" id="A0A098R419"/>
<accession>A0A098R419</accession>
<feature type="transmembrane region" description="Helical" evidence="6">
    <location>
        <begin position="186"/>
        <end position="208"/>
    </location>
</feature>
<name>A0A098R419_9LACO</name>
<dbReference type="EMBL" id="CP032744">
    <property type="protein sequence ID" value="AYJ38601.1"/>
    <property type="molecule type" value="Genomic_DNA"/>
</dbReference>
<evidence type="ECO:0000256" key="6">
    <source>
        <dbReference type="SAM" id="Phobius"/>
    </source>
</evidence>
<dbReference type="Gene3D" id="1.20.1740.10">
    <property type="entry name" value="Amino acid/polyamine transporter I"/>
    <property type="match status" value="1"/>
</dbReference>
<sequence>MQRLLKRLTLKEDPSIYEDKDSHLARVLTVKDFLALGVGTIVSTSIFTLPGVVAANHAGPAVVFSFIVAAIVAGLVAFAYAEMAAAMPFAGSAYSWINVMFGEFFGWIAGWALLAEYFIALAFVGSGLSANLRGLLSPLGLTLPKALSNTFGTNGGVVDLIAVLVIALVSLLLSRGISKASRVENILVVLKVLAVLTFIVVGATAIHLQNYVPFIPKYHLNADGSAFGGWQGIYAGVSMIFLAYIGFDSIAANSAEAKNPGKTMPRGILGSLVIAVILFVAVALVLVGMFKYSAYANNAEPVGWALRQAGHPIVASVIQAIAVLGMFTALIGMTLAGSRLIYSFGRDGMLPKWLGKLHHNQPNNALLVLTIVAIIIGAFCPFAFLAQLISAGTLIAFMFVSLGIYALRRREGVDIAVPAFKMPFYPVLPAIAFLGALFVFMGLDIQAKLYAGVWFLVGLVIYFSYGMRHSYLAEKRQSDTATNLQSPSKTVNSATEERD</sequence>
<evidence type="ECO:0000256" key="1">
    <source>
        <dbReference type="ARBA" id="ARBA00004141"/>
    </source>
</evidence>
<feature type="transmembrane region" description="Helical" evidence="6">
    <location>
        <begin position="419"/>
        <end position="443"/>
    </location>
</feature>
<evidence type="ECO:0000313" key="8">
    <source>
        <dbReference type="EMBL" id="GBF00751.1"/>
    </source>
</evidence>